<dbReference type="GO" id="GO:0005885">
    <property type="term" value="C:Arp2/3 protein complex"/>
    <property type="evidence" value="ECO:0007669"/>
    <property type="project" value="InterPro"/>
</dbReference>
<comment type="function">
    <text evidence="5">Functions as a component of the Arp2/3 complex which is involved in regulation of actin polymerization and together with an activating nucleation-promoting factor (NPF) mediates the formation of branched actin networks.</text>
</comment>
<comment type="subcellular location">
    <subcellularLocation>
        <location evidence="1">Cytoplasm</location>
        <location evidence="1">Cytoskeleton</location>
    </subcellularLocation>
</comment>
<dbReference type="Proteomes" id="UP000663879">
    <property type="component" value="Unassembled WGS sequence"/>
</dbReference>
<evidence type="ECO:0000256" key="1">
    <source>
        <dbReference type="ARBA" id="ARBA00004245"/>
    </source>
</evidence>
<gene>
    <name evidence="7" type="ORF">OXX778_LOCUS5294</name>
</gene>
<sequence length="148" mass="16849">MSSIGFRKIDIDLYDPENYNDEDLHNQEEVIDIPNESEVTSLISSRRAIEALNLVLKNPPLNTKNQQLKETAFQLVMRVLCSFSNSNEIDKAVKSLNEQSLDVLMKYIYKGFEKDPKDAAQLLNWHEKAYAIGGNGCIMRVLSGRSRV</sequence>
<protein>
    <recommendedName>
        <fullName evidence="6">Actin-related protein 2/3 complex subunit 5</fullName>
    </recommendedName>
</protein>
<evidence type="ECO:0000256" key="6">
    <source>
        <dbReference type="RuleBase" id="RU004301"/>
    </source>
</evidence>
<keyword evidence="8" id="KW-1185">Reference proteome</keyword>
<dbReference type="EMBL" id="CAJNOC010000567">
    <property type="protein sequence ID" value="CAF0777752.1"/>
    <property type="molecule type" value="Genomic_DNA"/>
</dbReference>
<dbReference type="AlphaFoldDB" id="A0A813R9E3"/>
<evidence type="ECO:0000256" key="5">
    <source>
        <dbReference type="ARBA" id="ARBA00060329"/>
    </source>
</evidence>
<comment type="function">
    <text evidence="6">Functions as component of the Arp2/3 complex which is involved in regulation of actin polymerization and together with an activating nucleation-promoting factor (NPF) mediates the formation of branched actin networks. Arp2/3 complex plays a critical role in the control of cell morphogenesis via the modulation of cell polarity development.</text>
</comment>
<evidence type="ECO:0000256" key="4">
    <source>
        <dbReference type="ARBA" id="ARBA00023212"/>
    </source>
</evidence>
<keyword evidence="3" id="KW-0963">Cytoplasm</keyword>
<dbReference type="FunFam" id="1.25.40.190:FF:000003">
    <property type="entry name" value="Actin-related protein 2/3 complex subunit 5"/>
    <property type="match status" value="1"/>
</dbReference>
<dbReference type="Pfam" id="PF04699">
    <property type="entry name" value="P16-Arc"/>
    <property type="match status" value="1"/>
</dbReference>
<proteinExistence type="inferred from homology"/>
<dbReference type="GO" id="GO:0030833">
    <property type="term" value="P:regulation of actin filament polymerization"/>
    <property type="evidence" value="ECO:0007669"/>
    <property type="project" value="InterPro"/>
</dbReference>
<dbReference type="PIRSF" id="PIRSF039096">
    <property type="entry name" value="p16-ARC"/>
    <property type="match status" value="1"/>
</dbReference>
<accession>A0A813R9E3</accession>
<comment type="caution">
    <text evidence="7">The sequence shown here is derived from an EMBL/GenBank/DDBJ whole genome shotgun (WGS) entry which is preliminary data.</text>
</comment>
<dbReference type="InterPro" id="IPR036743">
    <property type="entry name" value="ARPC5_sf"/>
</dbReference>
<evidence type="ECO:0000256" key="3">
    <source>
        <dbReference type="ARBA" id="ARBA00022490"/>
    </source>
</evidence>
<keyword evidence="4 6" id="KW-0206">Cytoskeleton</keyword>
<dbReference type="Gene3D" id="1.25.40.190">
    <property type="entry name" value="Actin-related protein 2/3 complex subunit 5"/>
    <property type="match status" value="1"/>
</dbReference>
<dbReference type="GO" id="GO:0034314">
    <property type="term" value="P:Arp2/3 complex-mediated actin nucleation"/>
    <property type="evidence" value="ECO:0007669"/>
    <property type="project" value="InterPro"/>
</dbReference>
<reference evidence="7" key="1">
    <citation type="submission" date="2021-02" db="EMBL/GenBank/DDBJ databases">
        <authorList>
            <person name="Nowell W R."/>
        </authorList>
    </citation>
    <scope>NUCLEOTIDE SEQUENCE</scope>
    <source>
        <strain evidence="7">Ploen Becks lab</strain>
    </source>
</reference>
<comment type="similarity">
    <text evidence="2 6">Belongs to the ARPC5 family.</text>
</comment>
<dbReference type="PANTHER" id="PTHR12644">
    <property type="entry name" value="ARP2/3 COMPLEX 16 KD SUBUNIT P16-ARC"/>
    <property type="match status" value="1"/>
</dbReference>
<evidence type="ECO:0000256" key="2">
    <source>
        <dbReference type="ARBA" id="ARBA00006084"/>
    </source>
</evidence>
<organism evidence="7 8">
    <name type="scientific">Brachionus calyciflorus</name>
    <dbReference type="NCBI Taxonomy" id="104777"/>
    <lineage>
        <taxon>Eukaryota</taxon>
        <taxon>Metazoa</taxon>
        <taxon>Spiralia</taxon>
        <taxon>Gnathifera</taxon>
        <taxon>Rotifera</taxon>
        <taxon>Eurotatoria</taxon>
        <taxon>Monogononta</taxon>
        <taxon>Pseudotrocha</taxon>
        <taxon>Ploima</taxon>
        <taxon>Brachionidae</taxon>
        <taxon>Brachionus</taxon>
    </lineage>
</organism>
<evidence type="ECO:0000313" key="7">
    <source>
        <dbReference type="EMBL" id="CAF0777752.1"/>
    </source>
</evidence>
<name>A0A813R9E3_9BILA</name>
<dbReference type="OrthoDB" id="429520at2759"/>
<evidence type="ECO:0000313" key="8">
    <source>
        <dbReference type="Proteomes" id="UP000663879"/>
    </source>
</evidence>
<dbReference type="SUPFAM" id="SSF69103">
    <property type="entry name" value="Arp2/3 complex 16 kDa subunit ARPC5"/>
    <property type="match status" value="1"/>
</dbReference>
<dbReference type="InterPro" id="IPR006789">
    <property type="entry name" value="ARPC5"/>
</dbReference>